<keyword evidence="2 7" id="KW-0963">Cytoplasm</keyword>
<feature type="domain" description="SpoVT-AbrB" evidence="8">
    <location>
        <begin position="20"/>
        <end position="67"/>
    </location>
</feature>
<accession>A0A3N1XSQ5</accession>
<evidence type="ECO:0000256" key="3">
    <source>
        <dbReference type="ARBA" id="ARBA00022737"/>
    </source>
</evidence>
<keyword evidence="3" id="KW-0677">Repeat</keyword>
<dbReference type="GO" id="GO:2000143">
    <property type="term" value="P:negative regulation of DNA-templated transcription initiation"/>
    <property type="evidence" value="ECO:0007669"/>
    <property type="project" value="TreeGrafter"/>
</dbReference>
<evidence type="ECO:0000256" key="7">
    <source>
        <dbReference type="HAMAP-Rule" id="MF_01008"/>
    </source>
</evidence>
<dbReference type="Gene3D" id="3.40.1550.20">
    <property type="entry name" value="Transcriptional regulator MraZ domain"/>
    <property type="match status" value="1"/>
</dbReference>
<dbReference type="CDD" id="cd16320">
    <property type="entry name" value="MraZ_N"/>
    <property type="match status" value="1"/>
</dbReference>
<dbReference type="PANTHER" id="PTHR34701">
    <property type="entry name" value="TRANSCRIPTIONAL REGULATOR MRAZ"/>
    <property type="match status" value="1"/>
</dbReference>
<dbReference type="InterPro" id="IPR007159">
    <property type="entry name" value="SpoVT-AbrB_dom"/>
</dbReference>
<feature type="domain" description="SpoVT-AbrB" evidence="8">
    <location>
        <begin position="96"/>
        <end position="139"/>
    </location>
</feature>
<dbReference type="PROSITE" id="PS51740">
    <property type="entry name" value="SPOVT_ABRB"/>
    <property type="match status" value="2"/>
</dbReference>
<organism evidence="9 10">
    <name type="scientific">Inmirania thermothiophila</name>
    <dbReference type="NCBI Taxonomy" id="1750597"/>
    <lineage>
        <taxon>Bacteria</taxon>
        <taxon>Pseudomonadati</taxon>
        <taxon>Pseudomonadota</taxon>
        <taxon>Gammaproteobacteria</taxon>
        <taxon>Chromatiales</taxon>
        <taxon>Ectothiorhodospiraceae</taxon>
        <taxon>Inmirania</taxon>
    </lineage>
</organism>
<reference evidence="9 10" key="1">
    <citation type="submission" date="2018-11" db="EMBL/GenBank/DDBJ databases">
        <title>Genomic Encyclopedia of Type Strains, Phase IV (KMG-IV): sequencing the most valuable type-strain genomes for metagenomic binning, comparative biology and taxonomic classification.</title>
        <authorList>
            <person name="Goeker M."/>
        </authorList>
    </citation>
    <scope>NUCLEOTIDE SEQUENCE [LARGE SCALE GENOMIC DNA]</scope>
    <source>
        <strain evidence="9 10">DSM 100275</strain>
    </source>
</reference>
<evidence type="ECO:0000256" key="6">
    <source>
        <dbReference type="ARBA" id="ARBA00023163"/>
    </source>
</evidence>
<dbReference type="Pfam" id="PF02381">
    <property type="entry name" value="MraZ"/>
    <property type="match status" value="2"/>
</dbReference>
<protein>
    <recommendedName>
        <fullName evidence="1 7">Transcriptional regulator MraZ</fullName>
    </recommendedName>
</protein>
<comment type="similarity">
    <text evidence="7">Belongs to the MraZ family.</text>
</comment>
<keyword evidence="10" id="KW-1185">Reference proteome</keyword>
<evidence type="ECO:0000256" key="4">
    <source>
        <dbReference type="ARBA" id="ARBA00023015"/>
    </source>
</evidence>
<dbReference type="InterPro" id="IPR003444">
    <property type="entry name" value="MraZ"/>
</dbReference>
<dbReference type="InterPro" id="IPR035644">
    <property type="entry name" value="MraZ_C"/>
</dbReference>
<dbReference type="EMBL" id="RJVI01000003">
    <property type="protein sequence ID" value="ROR29675.1"/>
    <property type="molecule type" value="Genomic_DNA"/>
</dbReference>
<dbReference type="InterPro" id="IPR020603">
    <property type="entry name" value="MraZ_dom"/>
</dbReference>
<evidence type="ECO:0000256" key="2">
    <source>
        <dbReference type="ARBA" id="ARBA00022490"/>
    </source>
</evidence>
<comment type="subcellular location">
    <subcellularLocation>
        <location evidence="7">Cytoplasm</location>
        <location evidence="7">Nucleoid</location>
    </subcellularLocation>
</comment>
<dbReference type="AlphaFoldDB" id="A0A3N1XSQ5"/>
<evidence type="ECO:0000256" key="5">
    <source>
        <dbReference type="ARBA" id="ARBA00023125"/>
    </source>
</evidence>
<comment type="subunit">
    <text evidence="7">Forms oligomers.</text>
</comment>
<dbReference type="NCBIfam" id="TIGR00242">
    <property type="entry name" value="division/cell wall cluster transcriptional repressor MraZ"/>
    <property type="match status" value="1"/>
</dbReference>
<dbReference type="GO" id="GO:0000976">
    <property type="term" value="F:transcription cis-regulatory region binding"/>
    <property type="evidence" value="ECO:0007669"/>
    <property type="project" value="TreeGrafter"/>
</dbReference>
<evidence type="ECO:0000313" key="9">
    <source>
        <dbReference type="EMBL" id="ROR29675.1"/>
    </source>
</evidence>
<comment type="caution">
    <text evidence="9">The sequence shown here is derived from an EMBL/GenBank/DDBJ whole genome shotgun (WGS) entry which is preliminary data.</text>
</comment>
<dbReference type="HAMAP" id="MF_01008">
    <property type="entry name" value="MraZ"/>
    <property type="match status" value="1"/>
</dbReference>
<gene>
    <name evidence="7" type="primary">mraZ</name>
    <name evidence="9" type="ORF">EDC57_2347</name>
</gene>
<keyword evidence="5 7" id="KW-0238">DNA-binding</keyword>
<dbReference type="InterPro" id="IPR035642">
    <property type="entry name" value="MraZ_N"/>
</dbReference>
<dbReference type="GO" id="GO:0009295">
    <property type="term" value="C:nucleoid"/>
    <property type="evidence" value="ECO:0007669"/>
    <property type="project" value="UniProtKB-SubCell"/>
</dbReference>
<dbReference type="InterPro" id="IPR038619">
    <property type="entry name" value="MraZ_sf"/>
</dbReference>
<dbReference type="GO" id="GO:0005737">
    <property type="term" value="C:cytoplasm"/>
    <property type="evidence" value="ECO:0007669"/>
    <property type="project" value="UniProtKB-UniRule"/>
</dbReference>
<evidence type="ECO:0000259" key="8">
    <source>
        <dbReference type="PROSITE" id="PS51740"/>
    </source>
</evidence>
<dbReference type="GO" id="GO:0003700">
    <property type="term" value="F:DNA-binding transcription factor activity"/>
    <property type="evidence" value="ECO:0007669"/>
    <property type="project" value="UniProtKB-UniRule"/>
</dbReference>
<evidence type="ECO:0000313" key="10">
    <source>
        <dbReference type="Proteomes" id="UP000276634"/>
    </source>
</evidence>
<sequence length="166" mass="18428">MWGEVGGIPAKGGAALFRGINALNLDAKGRLAIPARYREQLRERGEDQLVVTIDPNLGCLFLYPYGDWVELEREIMRMPSLQPMVRKLQLILVGHATECELDRQGRILVPPLLRSAAALDKRVVLIGQGKKLELWDESKWNETSSQWLSEGLGSPELGAALSQLAL</sequence>
<dbReference type="Proteomes" id="UP000276634">
    <property type="component" value="Unassembled WGS sequence"/>
</dbReference>
<dbReference type="CDD" id="cd16321">
    <property type="entry name" value="MraZ_C"/>
    <property type="match status" value="1"/>
</dbReference>
<keyword evidence="6 7" id="KW-0804">Transcription</keyword>
<name>A0A3N1XSQ5_9GAMM</name>
<dbReference type="SUPFAM" id="SSF89447">
    <property type="entry name" value="AbrB/MazE/MraZ-like"/>
    <property type="match status" value="1"/>
</dbReference>
<proteinExistence type="inferred from homology"/>
<evidence type="ECO:0000256" key="1">
    <source>
        <dbReference type="ARBA" id="ARBA00013860"/>
    </source>
</evidence>
<dbReference type="InterPro" id="IPR037914">
    <property type="entry name" value="SpoVT-AbrB_sf"/>
</dbReference>
<dbReference type="PANTHER" id="PTHR34701:SF1">
    <property type="entry name" value="TRANSCRIPTIONAL REGULATOR MRAZ"/>
    <property type="match status" value="1"/>
</dbReference>
<keyword evidence="4 7" id="KW-0805">Transcription regulation</keyword>